<evidence type="ECO:0000313" key="1">
    <source>
        <dbReference type="EMBL" id="KKK68462.1"/>
    </source>
</evidence>
<organism evidence="1">
    <name type="scientific">marine sediment metagenome</name>
    <dbReference type="NCBI Taxonomy" id="412755"/>
    <lineage>
        <taxon>unclassified sequences</taxon>
        <taxon>metagenomes</taxon>
        <taxon>ecological metagenomes</taxon>
    </lineage>
</organism>
<name>A0A0F8XH56_9ZZZZ</name>
<proteinExistence type="predicted"/>
<dbReference type="EMBL" id="LAZR01059123">
    <property type="protein sequence ID" value="KKK68462.1"/>
    <property type="molecule type" value="Genomic_DNA"/>
</dbReference>
<reference evidence="1" key="1">
    <citation type="journal article" date="2015" name="Nature">
        <title>Complex archaea that bridge the gap between prokaryotes and eukaryotes.</title>
        <authorList>
            <person name="Spang A."/>
            <person name="Saw J.H."/>
            <person name="Jorgensen S.L."/>
            <person name="Zaremba-Niedzwiedzka K."/>
            <person name="Martijn J."/>
            <person name="Lind A.E."/>
            <person name="van Eijk R."/>
            <person name="Schleper C."/>
            <person name="Guy L."/>
            <person name="Ettema T.J."/>
        </authorList>
    </citation>
    <scope>NUCLEOTIDE SEQUENCE</scope>
</reference>
<evidence type="ECO:0000313" key="2">
    <source>
        <dbReference type="EMBL" id="KKL08572.1"/>
    </source>
</evidence>
<protein>
    <submittedName>
        <fullName evidence="1">Uncharacterized protein</fullName>
    </submittedName>
</protein>
<dbReference type="EMBL" id="LAZR01042827">
    <property type="protein sequence ID" value="KKL08572.1"/>
    <property type="molecule type" value="Genomic_DNA"/>
</dbReference>
<sequence length="32" mass="3492">MSDIGNIQNRNLGNLLKIFGSKQATDALKEMA</sequence>
<gene>
    <name evidence="2" type="ORF">LCGC14_2574500</name>
    <name evidence="1" type="ORF">LCGC14_2943800</name>
</gene>
<accession>A0A0F8XH56</accession>
<dbReference type="AlphaFoldDB" id="A0A0F8XH56"/>
<comment type="caution">
    <text evidence="1">The sequence shown here is derived from an EMBL/GenBank/DDBJ whole genome shotgun (WGS) entry which is preliminary data.</text>
</comment>
<feature type="non-terminal residue" evidence="1">
    <location>
        <position position="32"/>
    </location>
</feature>